<feature type="region of interest" description="Disordered" evidence="7">
    <location>
        <begin position="312"/>
        <end position="338"/>
    </location>
</feature>
<dbReference type="GO" id="GO:0008270">
    <property type="term" value="F:zinc ion binding"/>
    <property type="evidence" value="ECO:0007669"/>
    <property type="project" value="UniProtKB-KW"/>
</dbReference>
<evidence type="ECO:0000256" key="5">
    <source>
        <dbReference type="ARBA" id="ARBA00023329"/>
    </source>
</evidence>
<dbReference type="InterPro" id="IPR043145">
    <property type="entry name" value="Znf_ZZ_sf"/>
</dbReference>
<dbReference type="PANTHER" id="PTHR20930:SF0">
    <property type="entry name" value="PROTEIN ILRUN"/>
    <property type="match status" value="1"/>
</dbReference>
<evidence type="ECO:0000256" key="2">
    <source>
        <dbReference type="ARBA" id="ARBA00022723"/>
    </source>
</evidence>
<protein>
    <submittedName>
        <fullName evidence="11">PB1 domain containing protein</fullName>
    </submittedName>
</protein>
<dbReference type="OrthoDB" id="20017at2759"/>
<dbReference type="VEuPathDB" id="AmoebaDB:ACA1_175360"/>
<dbReference type="Gene3D" id="2.60.40.10">
    <property type="entry name" value="Immunoglobulins"/>
    <property type="match status" value="1"/>
</dbReference>
<dbReference type="GO" id="GO:0031410">
    <property type="term" value="C:cytoplasmic vesicle"/>
    <property type="evidence" value="ECO:0007669"/>
    <property type="project" value="UniProtKB-KW"/>
</dbReference>
<organism evidence="11 12">
    <name type="scientific">Acanthamoeba castellanii (strain ATCC 30010 / Neff)</name>
    <dbReference type="NCBI Taxonomy" id="1257118"/>
    <lineage>
        <taxon>Eukaryota</taxon>
        <taxon>Amoebozoa</taxon>
        <taxon>Discosea</taxon>
        <taxon>Longamoebia</taxon>
        <taxon>Centramoebida</taxon>
        <taxon>Acanthamoebidae</taxon>
        <taxon>Acanthamoeba</taxon>
    </lineage>
</organism>
<feature type="domain" description="ZZ-type" evidence="9">
    <location>
        <begin position="227"/>
        <end position="280"/>
    </location>
</feature>
<feature type="compositionally biased region" description="Low complexity" evidence="7">
    <location>
        <begin position="312"/>
        <end position="329"/>
    </location>
</feature>
<evidence type="ECO:0000313" key="12">
    <source>
        <dbReference type="Proteomes" id="UP000011083"/>
    </source>
</evidence>
<dbReference type="InterPro" id="IPR000270">
    <property type="entry name" value="PB1_dom"/>
</dbReference>
<dbReference type="CDD" id="cd05992">
    <property type="entry name" value="PB1"/>
    <property type="match status" value="1"/>
</dbReference>
<dbReference type="GeneID" id="14925893"/>
<dbReference type="SMART" id="SM00291">
    <property type="entry name" value="ZnF_ZZ"/>
    <property type="match status" value="1"/>
</dbReference>
<keyword evidence="12" id="KW-1185">Reference proteome</keyword>
<feature type="domain" description="UBA" evidence="8">
    <location>
        <begin position="557"/>
        <end position="603"/>
    </location>
</feature>
<dbReference type="Gene3D" id="3.10.20.90">
    <property type="entry name" value="Phosphatidylinositol 3-kinase Catalytic Subunit, Chain A, domain 1"/>
    <property type="match status" value="1"/>
</dbReference>
<dbReference type="Pfam" id="PF00569">
    <property type="entry name" value="ZZ"/>
    <property type="match status" value="1"/>
</dbReference>
<dbReference type="GO" id="GO:0070013">
    <property type="term" value="C:intracellular organelle lumen"/>
    <property type="evidence" value="ECO:0007669"/>
    <property type="project" value="UniProtKB-ARBA"/>
</dbReference>
<evidence type="ECO:0000259" key="8">
    <source>
        <dbReference type="PROSITE" id="PS50030"/>
    </source>
</evidence>
<evidence type="ECO:0000256" key="6">
    <source>
        <dbReference type="PROSITE-ProRule" id="PRU00228"/>
    </source>
</evidence>
<dbReference type="STRING" id="1257118.L8HKC2"/>
<dbReference type="SMART" id="SM00666">
    <property type="entry name" value="PB1"/>
    <property type="match status" value="1"/>
</dbReference>
<sequence>MVVLKVTYGSEIRRITVDDTQAFSYKDLRVLLKKLHHNTLPNHFEIKYLDDENDKVTISSDRELADALQFVKTAKQPLLRIMLSDPVKKAAPAPAPAPAPAAEAPAGKEKESQQATGAFSPTQLLEVIEAALSSPEVQQTWENVQDTFTTCVDQAVQEGRTAAHYVQQHPQFSRVQHLLTERLPQAIHNDFNTTLPRLINDIQAIFANIQIPIAPAAPAPPTTPQVHHHAICDACESRIVGIRYKCTSCPDYDLCEACEAKTPAVHDSTHYFIKLRTQLPWGMEHVRLASSPTNTSPLGRAARCPYFQVPQQRHQTFQQQQQQPQPQSDPQHHQGPRVRRHPCRFMLSASFVSDVSIDDGTVLSPNTPFVKVWRLRNDGERAWPEGTTLTHVFGPRLSDVQSVSVPALPAGEEVDVAVNMVSPADAGHYVSNWRLTGPRGYKFGHRVWADITVQPATTVTNSVPAAAEQPQEESKVEEAEQQTTTSTPTVEEPASSDSEWEQIIEEEEEKKVEEEAVVEPVEEPKVVQIVIEDAPVPVVAAPAATPAPEPAQAAPAPADEDDGVRIVLDQLAQMGFHDRALNKRMLAKNRGNVLATIHKLLDM</sequence>
<dbReference type="Proteomes" id="UP000011083">
    <property type="component" value="Unassembled WGS sequence"/>
</dbReference>
<dbReference type="OMA" id="IWVDIYV"/>
<keyword evidence="5" id="KW-0968">Cytoplasmic vesicle</keyword>
<dbReference type="FunFam" id="2.60.40.10:FF:000199">
    <property type="entry name" value="next to BRCA1 gene 1 protein-like"/>
    <property type="match status" value="1"/>
</dbReference>
<dbReference type="KEGG" id="acan:ACA1_175360"/>
<evidence type="ECO:0000256" key="1">
    <source>
        <dbReference type="ARBA" id="ARBA00004419"/>
    </source>
</evidence>
<dbReference type="FunFam" id="3.30.60.90:FF:000007">
    <property type="entry name" value="Next to BRCA1 gene 1 protein"/>
    <property type="match status" value="1"/>
</dbReference>
<evidence type="ECO:0000256" key="4">
    <source>
        <dbReference type="ARBA" id="ARBA00022833"/>
    </source>
</evidence>
<dbReference type="CDD" id="cd02340">
    <property type="entry name" value="ZZ_NBR1_like"/>
    <property type="match status" value="1"/>
</dbReference>
<gene>
    <name evidence="11" type="ORF">ACA1_175360</name>
</gene>
<dbReference type="CDD" id="cd14947">
    <property type="entry name" value="NBR1_like"/>
    <property type="match status" value="1"/>
</dbReference>
<feature type="region of interest" description="Disordered" evidence="7">
    <location>
        <begin position="89"/>
        <end position="116"/>
    </location>
</feature>
<dbReference type="EMBL" id="KB007811">
    <property type="protein sequence ID" value="ELR24861.1"/>
    <property type="molecule type" value="Genomic_DNA"/>
</dbReference>
<keyword evidence="3 6" id="KW-0863">Zinc-finger</keyword>
<dbReference type="PROSITE" id="PS50030">
    <property type="entry name" value="UBA"/>
    <property type="match status" value="1"/>
</dbReference>
<dbReference type="InterPro" id="IPR000433">
    <property type="entry name" value="Znf_ZZ"/>
</dbReference>
<dbReference type="Pfam" id="PF00564">
    <property type="entry name" value="PB1"/>
    <property type="match status" value="1"/>
</dbReference>
<dbReference type="AlphaFoldDB" id="L8HKC2"/>
<dbReference type="InterPro" id="IPR009060">
    <property type="entry name" value="UBA-like_sf"/>
</dbReference>
<dbReference type="PANTHER" id="PTHR20930">
    <property type="entry name" value="OVARIAN CARCINOMA ANTIGEN CA125-RELATED"/>
    <property type="match status" value="1"/>
</dbReference>
<dbReference type="Gene3D" id="1.10.8.10">
    <property type="entry name" value="DNA helicase RuvA subunit, C-terminal domain"/>
    <property type="match status" value="1"/>
</dbReference>
<dbReference type="RefSeq" id="XP_004356761.1">
    <property type="nucleotide sequence ID" value="XM_004356708.1"/>
</dbReference>
<dbReference type="SUPFAM" id="SSF57850">
    <property type="entry name" value="RING/U-box"/>
    <property type="match status" value="1"/>
</dbReference>
<dbReference type="Gene3D" id="3.30.60.90">
    <property type="match status" value="1"/>
</dbReference>
<dbReference type="PROSITE" id="PS01357">
    <property type="entry name" value="ZF_ZZ_1"/>
    <property type="match status" value="1"/>
</dbReference>
<feature type="region of interest" description="Disordered" evidence="7">
    <location>
        <begin position="461"/>
        <end position="501"/>
    </location>
</feature>
<dbReference type="InterPro" id="IPR013783">
    <property type="entry name" value="Ig-like_fold"/>
</dbReference>
<feature type="domain" description="PB1" evidence="10">
    <location>
        <begin position="1"/>
        <end position="84"/>
    </location>
</feature>
<dbReference type="GO" id="GO:0005776">
    <property type="term" value="C:autophagosome"/>
    <property type="evidence" value="ECO:0007669"/>
    <property type="project" value="UniProtKB-SubCell"/>
</dbReference>
<dbReference type="InterPro" id="IPR015940">
    <property type="entry name" value="UBA"/>
</dbReference>
<dbReference type="Pfam" id="PF16158">
    <property type="entry name" value="N_BRCA1_IG"/>
    <property type="match status" value="1"/>
</dbReference>
<evidence type="ECO:0000313" key="11">
    <source>
        <dbReference type="EMBL" id="ELR24861.1"/>
    </source>
</evidence>
<evidence type="ECO:0000259" key="10">
    <source>
        <dbReference type="PROSITE" id="PS51745"/>
    </source>
</evidence>
<name>L8HKC2_ACACF</name>
<dbReference type="InterPro" id="IPR032350">
    <property type="entry name" value="Nbr1_FW"/>
</dbReference>
<evidence type="ECO:0000259" key="9">
    <source>
        <dbReference type="PROSITE" id="PS50135"/>
    </source>
</evidence>
<keyword evidence="2" id="KW-0479">Metal-binding</keyword>
<proteinExistence type="predicted"/>
<evidence type="ECO:0000256" key="7">
    <source>
        <dbReference type="SAM" id="MobiDB-lite"/>
    </source>
</evidence>
<dbReference type="PROSITE" id="PS51745">
    <property type="entry name" value="PB1"/>
    <property type="match status" value="1"/>
</dbReference>
<dbReference type="CDD" id="cd14319">
    <property type="entry name" value="UBA_NBR1"/>
    <property type="match status" value="1"/>
</dbReference>
<accession>L8HKC2</accession>
<evidence type="ECO:0000256" key="3">
    <source>
        <dbReference type="ARBA" id="ARBA00022771"/>
    </source>
</evidence>
<dbReference type="InterPro" id="IPR053793">
    <property type="entry name" value="PB1-like"/>
</dbReference>
<comment type="subcellular location">
    <subcellularLocation>
        <location evidence="1">Cytoplasmic vesicle</location>
        <location evidence="1">Autophagosome</location>
    </subcellularLocation>
</comment>
<keyword evidence="4" id="KW-0862">Zinc</keyword>
<dbReference type="SUPFAM" id="SSF54277">
    <property type="entry name" value="CAD &amp; PB1 domains"/>
    <property type="match status" value="1"/>
</dbReference>
<dbReference type="SUPFAM" id="SSF46934">
    <property type="entry name" value="UBA-like"/>
    <property type="match status" value="1"/>
</dbReference>
<reference evidence="11 12" key="1">
    <citation type="journal article" date="2013" name="Genome Biol.">
        <title>Genome of Acanthamoeba castellanii highlights extensive lateral gene transfer and early evolution of tyrosine kinase signaling.</title>
        <authorList>
            <person name="Clarke M."/>
            <person name="Lohan A.J."/>
            <person name="Liu B."/>
            <person name="Lagkouvardos I."/>
            <person name="Roy S."/>
            <person name="Zafar N."/>
            <person name="Bertelli C."/>
            <person name="Schilde C."/>
            <person name="Kianianmomeni A."/>
            <person name="Burglin T.R."/>
            <person name="Frech C."/>
            <person name="Turcotte B."/>
            <person name="Kopec K.O."/>
            <person name="Synnott J.M."/>
            <person name="Choo C."/>
            <person name="Paponov I."/>
            <person name="Finkler A."/>
            <person name="Soon Heng Tan C."/>
            <person name="Hutchins A.P."/>
            <person name="Weinmeier T."/>
            <person name="Rattei T."/>
            <person name="Chu J.S."/>
            <person name="Gimenez G."/>
            <person name="Irimia M."/>
            <person name="Rigden D.J."/>
            <person name="Fitzpatrick D.A."/>
            <person name="Lorenzo-Morales J."/>
            <person name="Bateman A."/>
            <person name="Chiu C.H."/>
            <person name="Tang P."/>
            <person name="Hegemann P."/>
            <person name="Fromm H."/>
            <person name="Raoult D."/>
            <person name="Greub G."/>
            <person name="Miranda-Saavedra D."/>
            <person name="Chen N."/>
            <person name="Nash P."/>
            <person name="Ginger M.L."/>
            <person name="Horn M."/>
            <person name="Schaap P."/>
            <person name="Caler L."/>
            <person name="Loftus B."/>
        </authorList>
    </citation>
    <scope>NUCLEOTIDE SEQUENCE [LARGE SCALE GENOMIC DNA]</scope>
    <source>
        <strain evidence="11 12">Neff</strain>
    </source>
</reference>
<dbReference type="PROSITE" id="PS50135">
    <property type="entry name" value="ZF_ZZ_2"/>
    <property type="match status" value="1"/>
</dbReference>